<evidence type="ECO:0000313" key="2">
    <source>
        <dbReference type="RefSeq" id="XP_034239265.1"/>
    </source>
</evidence>
<dbReference type="InParanoid" id="A0A6P8YPT4"/>
<protein>
    <submittedName>
        <fullName evidence="2">Uncharacterized protein LOC117644134</fullName>
    </submittedName>
</protein>
<proteinExistence type="predicted"/>
<sequence length="500" mass="58197">MACLVSRITCASRAGRCCLFKSASSLSFKLLLDLRHHSNYTEETALRLQELGVSPNDIIKNPHVSILPFNYIEHRLNFCAEGGLKTSLTTVTNFDLIVKTTIPVLKEAEILSSDVNVIDTLMASINFDGPYPSHVDPDGTYQLVHFQTLSHCMQSSFGYAFPPWHRYRHACLKFALRNIELFKSLGLGWRWIRNHPSLLCFANPYNLKQLCDFEKMYDLPVSLTHLLRKDPNVAFVDHEDYKAIFFILMNRQVCKHDIINTKETGHFLVDPDVLEATFQKVLVPSTSLDINILSLLYKSKYLKDSSKDKSWNYLQHLIKKRKNPFIKVSTETVEPWRQEMKQWFLNKKIQLEYKPCRHDPYVTSNDVDEEDDDEEDIKKEESLRGRKRGRLASFVAISLDLEQDFAESELNRVPWGSKESTIRASRTLKFLQDSGFTVEEIRQVIQLLIYPRNDVQKALRHVLSDKKYGSSKYRSRHLHLCLYHILMKYNYRIYQPSSTS</sequence>
<dbReference type="GeneID" id="117644134"/>
<keyword evidence="1" id="KW-1185">Reference proteome</keyword>
<gene>
    <name evidence="2" type="primary">LOC117644134</name>
</gene>
<accession>A0A6P8YPT4</accession>
<dbReference type="Proteomes" id="UP000515158">
    <property type="component" value="Unplaced"/>
</dbReference>
<name>A0A6P8YPT4_THRPL</name>
<dbReference type="KEGG" id="tpal:117644134"/>
<evidence type="ECO:0000313" key="1">
    <source>
        <dbReference type="Proteomes" id="UP000515158"/>
    </source>
</evidence>
<organism evidence="2">
    <name type="scientific">Thrips palmi</name>
    <name type="common">Melon thrips</name>
    <dbReference type="NCBI Taxonomy" id="161013"/>
    <lineage>
        <taxon>Eukaryota</taxon>
        <taxon>Metazoa</taxon>
        <taxon>Ecdysozoa</taxon>
        <taxon>Arthropoda</taxon>
        <taxon>Hexapoda</taxon>
        <taxon>Insecta</taxon>
        <taxon>Pterygota</taxon>
        <taxon>Neoptera</taxon>
        <taxon>Paraneoptera</taxon>
        <taxon>Thysanoptera</taxon>
        <taxon>Terebrantia</taxon>
        <taxon>Thripoidea</taxon>
        <taxon>Thripidae</taxon>
        <taxon>Thrips</taxon>
    </lineage>
</organism>
<dbReference type="AlphaFoldDB" id="A0A6P8YPT4"/>
<reference evidence="2" key="1">
    <citation type="submission" date="2025-08" db="UniProtKB">
        <authorList>
            <consortium name="RefSeq"/>
        </authorList>
    </citation>
    <scope>IDENTIFICATION</scope>
    <source>
        <tissue evidence="2">Total insect</tissue>
    </source>
</reference>
<dbReference type="OrthoDB" id="10064535at2759"/>
<dbReference type="RefSeq" id="XP_034239265.1">
    <property type="nucleotide sequence ID" value="XM_034383374.1"/>
</dbReference>